<organism evidence="2 3">
    <name type="scientific">Kosakonia oryziphila</name>
    <dbReference type="NCBI Taxonomy" id="1005667"/>
    <lineage>
        <taxon>Bacteria</taxon>
        <taxon>Pseudomonadati</taxon>
        <taxon>Pseudomonadota</taxon>
        <taxon>Gammaproteobacteria</taxon>
        <taxon>Enterobacterales</taxon>
        <taxon>Enterobacteriaceae</taxon>
        <taxon>Kosakonia</taxon>
    </lineage>
</organism>
<dbReference type="EMBL" id="FMBC01000078">
    <property type="protein sequence ID" value="SCC68737.1"/>
    <property type="molecule type" value="Genomic_DNA"/>
</dbReference>
<gene>
    <name evidence="2" type="ORF">GA0061070_10788</name>
</gene>
<evidence type="ECO:0000313" key="2">
    <source>
        <dbReference type="EMBL" id="SCC68737.1"/>
    </source>
</evidence>
<protein>
    <recommendedName>
        <fullName evidence="4">Type 1 fimbrial protein</fullName>
    </recommendedName>
</protein>
<evidence type="ECO:0000313" key="3">
    <source>
        <dbReference type="Proteomes" id="UP000198515"/>
    </source>
</evidence>
<evidence type="ECO:0008006" key="4">
    <source>
        <dbReference type="Google" id="ProtNLM"/>
    </source>
</evidence>
<dbReference type="Proteomes" id="UP000198515">
    <property type="component" value="Unassembled WGS sequence"/>
</dbReference>
<reference evidence="3" key="1">
    <citation type="submission" date="2016-08" db="EMBL/GenBank/DDBJ databases">
        <authorList>
            <person name="Varghese N."/>
            <person name="Submissions Spin"/>
        </authorList>
    </citation>
    <scope>NUCLEOTIDE SEQUENCE [LARGE SCALE GENOMIC DNA]</scope>
    <source>
        <strain evidence="3">REICA_142</strain>
    </source>
</reference>
<sequence>MKTLLFCFIISGLNICAAVGMTGTIRFTGAILEPACVTDVSVQDTRIQCSRRGQTRQIRYPAGGAESTSPYQLATVTQTGGKQRRDITLVYR</sequence>
<accession>A0A1C4GKK7</accession>
<keyword evidence="1" id="KW-0732">Signal</keyword>
<dbReference type="AlphaFoldDB" id="A0A1C4GKK7"/>
<evidence type="ECO:0000256" key="1">
    <source>
        <dbReference type="SAM" id="SignalP"/>
    </source>
</evidence>
<feature type="signal peptide" evidence="1">
    <location>
        <begin position="1"/>
        <end position="17"/>
    </location>
</feature>
<feature type="chain" id="PRO_5008692546" description="Type 1 fimbrial protein" evidence="1">
    <location>
        <begin position="18"/>
        <end position="92"/>
    </location>
</feature>
<name>A0A1C4GKK7_9ENTR</name>
<keyword evidence="3" id="KW-1185">Reference proteome</keyword>
<proteinExistence type="predicted"/>